<dbReference type="RefSeq" id="WP_023927092.1">
    <property type="nucleotide sequence ID" value="NZ_KI669454.1"/>
</dbReference>
<organism evidence="6 7">
    <name type="scientific">Helicobacter macacae MIT 99-5501</name>
    <dbReference type="NCBI Taxonomy" id="1357400"/>
    <lineage>
        <taxon>Bacteria</taxon>
        <taxon>Pseudomonadati</taxon>
        <taxon>Campylobacterota</taxon>
        <taxon>Epsilonproteobacteria</taxon>
        <taxon>Campylobacterales</taxon>
        <taxon>Helicobacteraceae</taxon>
        <taxon>Helicobacter</taxon>
    </lineage>
</organism>
<keyword evidence="4" id="KW-0472">Membrane</keyword>
<protein>
    <recommendedName>
        <fullName evidence="5">Phospholipid/glycerol acyltransferase domain-containing protein</fullName>
    </recommendedName>
</protein>
<keyword evidence="4" id="KW-0812">Transmembrane</keyword>
<keyword evidence="4" id="KW-1133">Transmembrane helix</keyword>
<dbReference type="PATRIC" id="fig|1357400.3.peg.558"/>
<dbReference type="InterPro" id="IPR002123">
    <property type="entry name" value="Plipid/glycerol_acylTrfase"/>
</dbReference>
<dbReference type="GO" id="GO:0003841">
    <property type="term" value="F:1-acylglycerol-3-phosphate O-acyltransferase activity"/>
    <property type="evidence" value="ECO:0007669"/>
    <property type="project" value="TreeGrafter"/>
</dbReference>
<keyword evidence="7" id="KW-1185">Reference proteome</keyword>
<gene>
    <name evidence="6" type="ORF">HMPREF2086_00412</name>
</gene>
<evidence type="ECO:0000313" key="6">
    <source>
        <dbReference type="EMBL" id="ETD25077.1"/>
    </source>
</evidence>
<sequence length="307" mass="34550">MLNNHPNPQNKITKQAKIICKKILALLFACFGFVVFGIICASGNLIFIPIIALRLHRYKKVQYFSRDLVRYAWALFLWIMRLAKRVSYSFKANESVVESAEKFAQESAKKSVEKSTKKSMIESKNKSKTTIDKISSAKPSQIIIANHPSLLDVVLLLANIPHINCVVKASLSKNIFLFGAIKASGYILNTANEELLQKSIESLKSGESLLIFPEGTRTKDKISFHKAASYIAIHGAKSLSAIFIKMHPKSLQKDSKWYNTPAQTLHYEISLESQIILDDFAKDKSDSLRVRALHEYLGNLYAPLNEC</sequence>
<keyword evidence="2" id="KW-0808">Transferase</keyword>
<dbReference type="SUPFAM" id="SSF69593">
    <property type="entry name" value="Glycerol-3-phosphate (1)-acyltransferase"/>
    <property type="match status" value="1"/>
</dbReference>
<dbReference type="Proteomes" id="UP000018731">
    <property type="component" value="Unassembled WGS sequence"/>
</dbReference>
<dbReference type="PANTHER" id="PTHR10434:SF66">
    <property type="entry name" value="PHOSPHOLIPID_GLYCEROL ACYLTRANSFERASE DOMAIN-CONTAINING PROTEIN"/>
    <property type="match status" value="1"/>
</dbReference>
<dbReference type="HOGENOM" id="CLU_078753_0_0_7"/>
<dbReference type="SMART" id="SM00563">
    <property type="entry name" value="PlsC"/>
    <property type="match status" value="1"/>
</dbReference>
<dbReference type="STRING" id="1357400.HMPREF2086_00412"/>
<evidence type="ECO:0000256" key="1">
    <source>
        <dbReference type="ARBA" id="ARBA00005189"/>
    </source>
</evidence>
<keyword evidence="3" id="KW-0012">Acyltransferase</keyword>
<feature type="transmembrane region" description="Helical" evidence="4">
    <location>
        <begin position="23"/>
        <end position="48"/>
    </location>
</feature>
<feature type="domain" description="Phospholipid/glycerol acyltransferase" evidence="5">
    <location>
        <begin position="141"/>
        <end position="236"/>
    </location>
</feature>
<comment type="caution">
    <text evidence="6">The sequence shown here is derived from an EMBL/GenBank/DDBJ whole genome shotgun (WGS) entry which is preliminary data.</text>
</comment>
<comment type="pathway">
    <text evidence="1">Lipid metabolism.</text>
</comment>
<evidence type="ECO:0000313" key="7">
    <source>
        <dbReference type="Proteomes" id="UP000018731"/>
    </source>
</evidence>
<evidence type="ECO:0000256" key="3">
    <source>
        <dbReference type="ARBA" id="ARBA00023315"/>
    </source>
</evidence>
<proteinExistence type="predicted"/>
<dbReference type="eggNOG" id="COG0204">
    <property type="taxonomic scope" value="Bacteria"/>
</dbReference>
<accession>V8CDA3</accession>
<evidence type="ECO:0000259" key="5">
    <source>
        <dbReference type="SMART" id="SM00563"/>
    </source>
</evidence>
<name>V8CDA3_9HELI</name>
<dbReference type="PANTHER" id="PTHR10434">
    <property type="entry name" value="1-ACYL-SN-GLYCEROL-3-PHOSPHATE ACYLTRANSFERASE"/>
    <property type="match status" value="1"/>
</dbReference>
<dbReference type="EMBL" id="AZJI01000001">
    <property type="protein sequence ID" value="ETD25077.1"/>
    <property type="molecule type" value="Genomic_DNA"/>
</dbReference>
<dbReference type="Pfam" id="PF01553">
    <property type="entry name" value="Acyltransferase"/>
    <property type="match status" value="1"/>
</dbReference>
<dbReference type="GO" id="GO:0006654">
    <property type="term" value="P:phosphatidic acid biosynthetic process"/>
    <property type="evidence" value="ECO:0007669"/>
    <property type="project" value="TreeGrafter"/>
</dbReference>
<evidence type="ECO:0000256" key="2">
    <source>
        <dbReference type="ARBA" id="ARBA00022679"/>
    </source>
</evidence>
<dbReference type="CDD" id="cd07989">
    <property type="entry name" value="LPLAT_AGPAT-like"/>
    <property type="match status" value="1"/>
</dbReference>
<reference evidence="6 7" key="1">
    <citation type="journal article" date="2014" name="Genome Announc.">
        <title>Draft genome sequences of six enterohepatic helicobacter species isolated from humans and one from rhesus macaques.</title>
        <authorList>
            <person name="Shen Z."/>
            <person name="Sheh A."/>
            <person name="Young S.K."/>
            <person name="Abouelliel A."/>
            <person name="Ward D.V."/>
            <person name="Earl A.M."/>
            <person name="Fox J.G."/>
        </authorList>
    </citation>
    <scope>NUCLEOTIDE SEQUENCE [LARGE SCALE GENOMIC DNA]</scope>
    <source>
        <strain evidence="6 7">MIT 99-5501</strain>
    </source>
</reference>
<dbReference type="AlphaFoldDB" id="V8CDA3"/>
<evidence type="ECO:0000256" key="4">
    <source>
        <dbReference type="SAM" id="Phobius"/>
    </source>
</evidence>